<dbReference type="EMBL" id="DF237437">
    <property type="protein sequence ID" value="GAQ89112.1"/>
    <property type="molecule type" value="Genomic_DNA"/>
</dbReference>
<gene>
    <name evidence="2" type="ORF">KFL_004880070</name>
</gene>
<evidence type="ECO:0000313" key="2">
    <source>
        <dbReference type="EMBL" id="GAQ89112.1"/>
    </source>
</evidence>
<evidence type="ECO:0000256" key="1">
    <source>
        <dbReference type="SAM" id="MobiDB-lite"/>
    </source>
</evidence>
<organism evidence="2 3">
    <name type="scientific">Klebsormidium nitens</name>
    <name type="common">Green alga</name>
    <name type="synonym">Ulothrix nitens</name>
    <dbReference type="NCBI Taxonomy" id="105231"/>
    <lineage>
        <taxon>Eukaryota</taxon>
        <taxon>Viridiplantae</taxon>
        <taxon>Streptophyta</taxon>
        <taxon>Klebsormidiophyceae</taxon>
        <taxon>Klebsormidiales</taxon>
        <taxon>Klebsormidiaceae</taxon>
        <taxon>Klebsormidium</taxon>
    </lineage>
</organism>
<feature type="region of interest" description="Disordered" evidence="1">
    <location>
        <begin position="43"/>
        <end position="320"/>
    </location>
</feature>
<proteinExistence type="predicted"/>
<feature type="compositionally biased region" description="Basic and acidic residues" evidence="1">
    <location>
        <begin position="285"/>
        <end position="295"/>
    </location>
</feature>
<feature type="compositionally biased region" description="Basic and acidic residues" evidence="1">
    <location>
        <begin position="168"/>
        <end position="178"/>
    </location>
</feature>
<feature type="compositionally biased region" description="Acidic residues" evidence="1">
    <location>
        <begin position="191"/>
        <end position="201"/>
    </location>
</feature>
<dbReference type="OrthoDB" id="552995at2759"/>
<dbReference type="AlphaFoldDB" id="A0A1Y1IGB4"/>
<dbReference type="PANTHER" id="PTHR34684">
    <property type="entry name" value="OS08G0192200 PROTEIN"/>
    <property type="match status" value="1"/>
</dbReference>
<dbReference type="PANTHER" id="PTHR34684:SF1">
    <property type="entry name" value="OS08G0192200 PROTEIN"/>
    <property type="match status" value="1"/>
</dbReference>
<keyword evidence="3" id="KW-1185">Reference proteome</keyword>
<dbReference type="STRING" id="105231.A0A1Y1IGB4"/>
<dbReference type="OMA" id="DYWRREA"/>
<sequence>MLADEASQLRQAAGFQGYSAFLQKPVLRARPNKQFLAATVRSVESANRMAQVSEMWHQRQKELSEEEGSGRKARGSGAAGRRKDSGTSGKDSSRRGATIKLKSPLNTEAERAVREDGRQENHAKGRHKGFPQERGNGSEDETPSEDDSDVSGFSGERPAARVHRRRRQSIERSQHALENEGEQIGPSAAGEGDDAQEVELDEFLHSRKKRGRGAVGSRMDEPGPFAAAMGGDEIDDRGTSARVPIVLGPQLPAELEEKRKREKRSRTEAFLVDHSSPSKSGKKHRTDEGKRARKEERRKRRLEKERLREAKRRKKSSKHE</sequence>
<protein>
    <submittedName>
        <fullName evidence="2">Uncharacterized protein</fullName>
    </submittedName>
</protein>
<name>A0A1Y1IGB4_KLENI</name>
<dbReference type="Proteomes" id="UP000054558">
    <property type="component" value="Unassembled WGS sequence"/>
</dbReference>
<feature type="compositionally biased region" description="Basic residues" evidence="1">
    <location>
        <begin position="309"/>
        <end position="320"/>
    </location>
</feature>
<reference evidence="2 3" key="1">
    <citation type="journal article" date="2014" name="Nat. Commun.">
        <title>Klebsormidium flaccidum genome reveals primary factors for plant terrestrial adaptation.</title>
        <authorList>
            <person name="Hori K."/>
            <person name="Maruyama F."/>
            <person name="Fujisawa T."/>
            <person name="Togashi T."/>
            <person name="Yamamoto N."/>
            <person name="Seo M."/>
            <person name="Sato S."/>
            <person name="Yamada T."/>
            <person name="Mori H."/>
            <person name="Tajima N."/>
            <person name="Moriyama T."/>
            <person name="Ikeuchi M."/>
            <person name="Watanabe M."/>
            <person name="Wada H."/>
            <person name="Kobayashi K."/>
            <person name="Saito M."/>
            <person name="Masuda T."/>
            <person name="Sasaki-Sekimoto Y."/>
            <person name="Mashiguchi K."/>
            <person name="Awai K."/>
            <person name="Shimojima M."/>
            <person name="Masuda S."/>
            <person name="Iwai M."/>
            <person name="Nobusawa T."/>
            <person name="Narise T."/>
            <person name="Kondo S."/>
            <person name="Saito H."/>
            <person name="Sato R."/>
            <person name="Murakawa M."/>
            <person name="Ihara Y."/>
            <person name="Oshima-Yamada Y."/>
            <person name="Ohtaka K."/>
            <person name="Satoh M."/>
            <person name="Sonobe K."/>
            <person name="Ishii M."/>
            <person name="Ohtani R."/>
            <person name="Kanamori-Sato M."/>
            <person name="Honoki R."/>
            <person name="Miyazaki D."/>
            <person name="Mochizuki H."/>
            <person name="Umetsu J."/>
            <person name="Higashi K."/>
            <person name="Shibata D."/>
            <person name="Kamiya Y."/>
            <person name="Sato N."/>
            <person name="Nakamura Y."/>
            <person name="Tabata S."/>
            <person name="Ida S."/>
            <person name="Kurokawa K."/>
            <person name="Ohta H."/>
        </authorList>
    </citation>
    <scope>NUCLEOTIDE SEQUENCE [LARGE SCALE GENOMIC DNA]</scope>
    <source>
        <strain evidence="2 3">NIES-2285</strain>
    </source>
</reference>
<accession>A0A1Y1IGB4</accession>
<evidence type="ECO:0000313" key="3">
    <source>
        <dbReference type="Proteomes" id="UP000054558"/>
    </source>
</evidence>
<feature type="compositionally biased region" description="Acidic residues" evidence="1">
    <location>
        <begin position="138"/>
        <end position="149"/>
    </location>
</feature>
<feature type="compositionally biased region" description="Basic and acidic residues" evidence="1">
    <location>
        <begin position="108"/>
        <end position="123"/>
    </location>
</feature>